<name>A0A836BZC8_9CHLO</name>
<comment type="pathway">
    <text evidence="3 11">Amino-acid biosynthesis; L-methionine biosynthesis via de novo pathway; L-homoserine from L-aspartate: step 3/3.</text>
</comment>
<dbReference type="InterPro" id="IPR001342">
    <property type="entry name" value="HDH_cat"/>
</dbReference>
<dbReference type="Pfam" id="PF00742">
    <property type="entry name" value="Homoserine_dh"/>
    <property type="match status" value="1"/>
</dbReference>
<dbReference type="OrthoDB" id="67851at2759"/>
<dbReference type="Proteomes" id="UP000612055">
    <property type="component" value="Unassembled WGS sequence"/>
</dbReference>
<dbReference type="FunFam" id="3.30.360.10:FF:000006">
    <property type="entry name" value="Bifunctional aspartokinase/homoserine dehydrogenase"/>
    <property type="match status" value="1"/>
</dbReference>
<comment type="pathway">
    <text evidence="2 11">Amino-acid biosynthesis; L-threonine biosynthesis; L-threonine from L-aspartate: step 3/5.</text>
</comment>
<accession>A0A836BZC8</accession>
<evidence type="ECO:0000256" key="2">
    <source>
        <dbReference type="ARBA" id="ARBA00005056"/>
    </source>
</evidence>
<dbReference type="SUPFAM" id="SSF55347">
    <property type="entry name" value="Glyceraldehyde-3-phosphate dehydrogenase-like, C-terminal domain"/>
    <property type="match status" value="1"/>
</dbReference>
<dbReference type="EMBL" id="JAEHOE010000039">
    <property type="protein sequence ID" value="KAG2493239.1"/>
    <property type="molecule type" value="Genomic_DNA"/>
</dbReference>
<dbReference type="PROSITE" id="PS01042">
    <property type="entry name" value="HOMOSER_DHGENASE"/>
    <property type="match status" value="1"/>
</dbReference>
<dbReference type="UniPathway" id="UPA00050">
    <property type="reaction ID" value="UER00063"/>
</dbReference>
<dbReference type="Gene3D" id="3.30.360.10">
    <property type="entry name" value="Dihydrodipicolinate Reductase, domain 2"/>
    <property type="match status" value="1"/>
</dbReference>
<comment type="cofactor">
    <cofactor evidence="1">
        <name>a metal cation</name>
        <dbReference type="ChEBI" id="CHEBI:25213"/>
    </cofactor>
</comment>
<evidence type="ECO:0000256" key="7">
    <source>
        <dbReference type="ARBA" id="ARBA00022857"/>
    </source>
</evidence>
<keyword evidence="7 11" id="KW-0521">NADP</keyword>
<comment type="catalytic activity">
    <reaction evidence="10">
        <text>L-homoserine + NADP(+) = L-aspartate 4-semialdehyde + NADPH + H(+)</text>
        <dbReference type="Rhea" id="RHEA:15761"/>
        <dbReference type="ChEBI" id="CHEBI:15378"/>
        <dbReference type="ChEBI" id="CHEBI:57476"/>
        <dbReference type="ChEBI" id="CHEBI:57783"/>
        <dbReference type="ChEBI" id="CHEBI:58349"/>
        <dbReference type="ChEBI" id="CHEBI:537519"/>
        <dbReference type="EC" id="1.1.1.3"/>
    </reaction>
    <physiologicalReaction direction="right-to-left" evidence="10">
        <dbReference type="Rhea" id="RHEA:15763"/>
    </physiologicalReaction>
</comment>
<evidence type="ECO:0000256" key="12">
    <source>
        <dbReference type="RuleBase" id="RU004171"/>
    </source>
</evidence>
<dbReference type="PANTHER" id="PTHR43070:SF5">
    <property type="entry name" value="HOMOSERINE DEHYDROGENASE"/>
    <property type="match status" value="1"/>
</dbReference>
<evidence type="ECO:0000313" key="14">
    <source>
        <dbReference type="EMBL" id="KAG2493239.1"/>
    </source>
</evidence>
<evidence type="ECO:0000256" key="1">
    <source>
        <dbReference type="ARBA" id="ARBA00001920"/>
    </source>
</evidence>
<evidence type="ECO:0000256" key="3">
    <source>
        <dbReference type="ARBA" id="ARBA00005062"/>
    </source>
</evidence>
<dbReference type="AlphaFoldDB" id="A0A836BZC8"/>
<evidence type="ECO:0000256" key="5">
    <source>
        <dbReference type="ARBA" id="ARBA00022605"/>
    </source>
</evidence>
<dbReference type="InterPro" id="IPR019811">
    <property type="entry name" value="HDH_CS"/>
</dbReference>
<dbReference type="EC" id="1.1.1.3" evidence="4 11"/>
<keyword evidence="9 11" id="KW-0486">Methionine biosynthesis</keyword>
<evidence type="ECO:0000256" key="11">
    <source>
        <dbReference type="RuleBase" id="RU000579"/>
    </source>
</evidence>
<dbReference type="UniPathway" id="UPA00051">
    <property type="reaction ID" value="UER00465"/>
</dbReference>
<dbReference type="InterPro" id="IPR011147">
    <property type="entry name" value="Bifunc_Aspkin/hSer_DH"/>
</dbReference>
<evidence type="ECO:0000259" key="13">
    <source>
        <dbReference type="Pfam" id="PF00742"/>
    </source>
</evidence>
<evidence type="ECO:0000256" key="8">
    <source>
        <dbReference type="ARBA" id="ARBA00023002"/>
    </source>
</evidence>
<dbReference type="GO" id="GO:0009088">
    <property type="term" value="P:threonine biosynthetic process"/>
    <property type="evidence" value="ECO:0007669"/>
    <property type="project" value="UniProtKB-UniPathway"/>
</dbReference>
<comment type="caution">
    <text evidence="14">The sequence shown here is derived from an EMBL/GenBank/DDBJ whole genome shotgun (WGS) entry which is preliminary data.</text>
</comment>
<sequence length="172" mass="18465">MAFSEVVADAKARGYTEPDPRDDLSGLDVARKVVILARECGLEVELEAMRVESLVPEPLRPATVSAEQYMQALPQHDADMEARAREAADAGGVIRYVGSVDVEAGEASVTLKTYPFSHPFAQLSGSDNIVVFTTERYKDRPLIVRGPGAGAAVTAAGVFVDLLQVVRSHPRA</sequence>
<evidence type="ECO:0000256" key="4">
    <source>
        <dbReference type="ARBA" id="ARBA00013213"/>
    </source>
</evidence>
<protein>
    <recommendedName>
        <fullName evidence="4 11">Homoserine dehydrogenase</fullName>
        <ecNumber evidence="4 11">1.1.1.3</ecNumber>
    </recommendedName>
</protein>
<keyword evidence="8 11" id="KW-0560">Oxidoreductase</keyword>
<evidence type="ECO:0000256" key="6">
    <source>
        <dbReference type="ARBA" id="ARBA00022697"/>
    </source>
</evidence>
<feature type="domain" description="Homoserine dehydrogenase catalytic" evidence="13">
    <location>
        <begin position="2"/>
        <end position="163"/>
    </location>
</feature>
<dbReference type="GO" id="GO:0009090">
    <property type="term" value="P:homoserine biosynthetic process"/>
    <property type="evidence" value="ECO:0007669"/>
    <property type="project" value="TreeGrafter"/>
</dbReference>
<evidence type="ECO:0000313" key="15">
    <source>
        <dbReference type="Proteomes" id="UP000612055"/>
    </source>
</evidence>
<keyword evidence="6 11" id="KW-0791">Threonine biosynthesis</keyword>
<gene>
    <name evidence="14" type="ORF">HYH03_008655</name>
</gene>
<evidence type="ECO:0000256" key="10">
    <source>
        <dbReference type="ARBA" id="ARBA00048841"/>
    </source>
</evidence>
<dbReference type="PANTHER" id="PTHR43070">
    <property type="match status" value="1"/>
</dbReference>
<evidence type="ECO:0000256" key="9">
    <source>
        <dbReference type="ARBA" id="ARBA00023167"/>
    </source>
</evidence>
<organism evidence="14 15">
    <name type="scientific">Edaphochlamys debaryana</name>
    <dbReference type="NCBI Taxonomy" id="47281"/>
    <lineage>
        <taxon>Eukaryota</taxon>
        <taxon>Viridiplantae</taxon>
        <taxon>Chlorophyta</taxon>
        <taxon>core chlorophytes</taxon>
        <taxon>Chlorophyceae</taxon>
        <taxon>CS clade</taxon>
        <taxon>Chlamydomonadales</taxon>
        <taxon>Chlamydomonadales incertae sedis</taxon>
        <taxon>Edaphochlamys</taxon>
    </lineage>
</organism>
<reference evidence="14" key="1">
    <citation type="journal article" date="2020" name="bioRxiv">
        <title>Comparative genomics of Chlamydomonas.</title>
        <authorList>
            <person name="Craig R.J."/>
            <person name="Hasan A.R."/>
            <person name="Ness R.W."/>
            <person name="Keightley P.D."/>
        </authorList>
    </citation>
    <scope>NUCLEOTIDE SEQUENCE</scope>
    <source>
        <strain evidence="14">CCAP 11/70</strain>
    </source>
</reference>
<dbReference type="GO" id="GO:0004412">
    <property type="term" value="F:homoserine dehydrogenase activity"/>
    <property type="evidence" value="ECO:0007669"/>
    <property type="project" value="UniProtKB-EC"/>
</dbReference>
<comment type="similarity">
    <text evidence="12">Belongs to the homoserine dehydrogenase family.</text>
</comment>
<keyword evidence="15" id="KW-1185">Reference proteome</keyword>
<dbReference type="GO" id="GO:0009086">
    <property type="term" value="P:methionine biosynthetic process"/>
    <property type="evidence" value="ECO:0007669"/>
    <property type="project" value="UniProtKB-KW"/>
</dbReference>
<proteinExistence type="inferred from homology"/>
<keyword evidence="5 11" id="KW-0028">Amino-acid biosynthesis</keyword>